<dbReference type="SUPFAM" id="SSF81901">
    <property type="entry name" value="HCP-like"/>
    <property type="match status" value="1"/>
</dbReference>
<evidence type="ECO:0000313" key="5">
    <source>
        <dbReference type="Proteomes" id="UP000317169"/>
    </source>
</evidence>
<gene>
    <name evidence="4" type="ORF">FKR84_02110</name>
</gene>
<dbReference type="Gene3D" id="1.25.40.10">
    <property type="entry name" value="Tetratricopeptide repeat domain"/>
    <property type="match status" value="3"/>
</dbReference>
<evidence type="ECO:0000256" key="2">
    <source>
        <dbReference type="ARBA" id="ARBA00022803"/>
    </source>
</evidence>
<organism evidence="4 5">
    <name type="scientific">Haloflavibacter putidus</name>
    <dbReference type="NCBI Taxonomy" id="2576776"/>
    <lineage>
        <taxon>Bacteria</taxon>
        <taxon>Pseudomonadati</taxon>
        <taxon>Bacteroidota</taxon>
        <taxon>Flavobacteriia</taxon>
        <taxon>Flavobacteriales</taxon>
        <taxon>Flavobacteriaceae</taxon>
        <taxon>Haloflavibacter</taxon>
    </lineage>
</organism>
<dbReference type="PANTHER" id="PTHR45586:SF1">
    <property type="entry name" value="LIPOPOLYSACCHARIDE ASSEMBLY PROTEIN B"/>
    <property type="match status" value="1"/>
</dbReference>
<dbReference type="SUPFAM" id="SSF48452">
    <property type="entry name" value="TPR-like"/>
    <property type="match status" value="1"/>
</dbReference>
<evidence type="ECO:0000313" key="4">
    <source>
        <dbReference type="EMBL" id="TQD40797.1"/>
    </source>
</evidence>
<dbReference type="RefSeq" id="WP_141420528.1">
    <property type="nucleotide sequence ID" value="NZ_VIAR01000001.1"/>
</dbReference>
<dbReference type="Pfam" id="PF13181">
    <property type="entry name" value="TPR_8"/>
    <property type="match status" value="3"/>
</dbReference>
<dbReference type="PANTHER" id="PTHR45586">
    <property type="entry name" value="TPR REPEAT-CONTAINING PROTEIN PA4667"/>
    <property type="match status" value="1"/>
</dbReference>
<dbReference type="EMBL" id="VIAR01000001">
    <property type="protein sequence ID" value="TQD40797.1"/>
    <property type="molecule type" value="Genomic_DNA"/>
</dbReference>
<dbReference type="InterPro" id="IPR019734">
    <property type="entry name" value="TPR_rpt"/>
</dbReference>
<dbReference type="SMART" id="SM00028">
    <property type="entry name" value="TPR"/>
    <property type="match status" value="8"/>
</dbReference>
<comment type="caution">
    <text evidence="4">The sequence shown here is derived from an EMBL/GenBank/DDBJ whole genome shotgun (WGS) entry which is preliminary data.</text>
</comment>
<dbReference type="InterPro" id="IPR051012">
    <property type="entry name" value="CellSynth/LPSAsmb/PSIAsmb"/>
</dbReference>
<keyword evidence="1" id="KW-0677">Repeat</keyword>
<dbReference type="InterPro" id="IPR011990">
    <property type="entry name" value="TPR-like_helical_dom_sf"/>
</dbReference>
<feature type="repeat" description="TPR" evidence="3">
    <location>
        <begin position="80"/>
        <end position="113"/>
    </location>
</feature>
<proteinExistence type="predicted"/>
<dbReference type="Proteomes" id="UP000317169">
    <property type="component" value="Unassembled WGS sequence"/>
</dbReference>
<keyword evidence="5" id="KW-1185">Reference proteome</keyword>
<keyword evidence="2 3" id="KW-0802">TPR repeat</keyword>
<protein>
    <submittedName>
        <fullName evidence="4">Uncharacterized protein</fullName>
    </submittedName>
</protein>
<name>A0A507ZV19_9FLAO</name>
<evidence type="ECO:0000256" key="3">
    <source>
        <dbReference type="PROSITE-ProRule" id="PRU00339"/>
    </source>
</evidence>
<dbReference type="PROSITE" id="PS50005">
    <property type="entry name" value="TPR"/>
    <property type="match status" value="1"/>
</dbReference>
<evidence type="ECO:0000256" key="1">
    <source>
        <dbReference type="ARBA" id="ARBA00022737"/>
    </source>
</evidence>
<dbReference type="AlphaFoldDB" id="A0A507ZV19"/>
<dbReference type="PROSITE" id="PS50293">
    <property type="entry name" value="TPR_REGION"/>
    <property type="match status" value="1"/>
</dbReference>
<reference evidence="4 5" key="1">
    <citation type="submission" date="2019-06" db="EMBL/GenBank/DDBJ databases">
        <title>Flavibacter putida gen. nov., sp. nov., a novel marine bacterium of the family Flavobacteriaceae isolated from coastal seawater.</title>
        <authorList>
            <person name="Feng X."/>
        </authorList>
    </citation>
    <scope>NUCLEOTIDE SEQUENCE [LARGE SCALE GENOMIC DNA]</scope>
    <source>
        <strain evidence="4 5">PLHSN227</strain>
    </source>
</reference>
<accession>A0A507ZV19</accession>
<dbReference type="OrthoDB" id="1465784at2"/>
<sequence length="454" mass="51949">MIKIAGYILLSIGILAFPRHSYAQKDSIAFKKPVHEDGLGDNEDAFQEVFFEALAQKAIENHEKAILALQKAKKLKPEEAIVYFELGKNQDALKDYLQAEKNLLKALDLKPGNQAILTELYQVYYKTHNHNKAINTAKKLTDFDINYYEDLANLYVLTKDYKKALTALDTLDSRQGSSNYRDSLRRKIFLKSKDKEGHLAYLKQKLKAAPTNTKHYLNLIYFYSENGQVEEAFRVAKQVQEIYPDASEAHLALYKMYMEKKQPDKAIKSMEIVLQSETIGEDVKKKVVIDFIDFVQENPNYRSDLVRILGEELNYGEQSSKQLGEYYIGKDTQAAISAFKKALEANPNDFSVIKNLSLLFIETQQYQETITLIEEKIGLFPSQPILYLLQGVAQNALGNYNKAIETLETGLDMLLENRQMQADFYTQLGIAHKKLGNVKKAKEYEEKAKSLKTD</sequence>